<proteinExistence type="predicted"/>
<name>A0ACB8D776_DERSI</name>
<protein>
    <submittedName>
        <fullName evidence="1">Uncharacterized protein</fullName>
    </submittedName>
</protein>
<dbReference type="EMBL" id="CM023472">
    <property type="protein sequence ID" value="KAH7960432.1"/>
    <property type="molecule type" value="Genomic_DNA"/>
</dbReference>
<sequence length="1025" mass="112093">MQVRWGDVTTCEGRRSCAQYLGTWRKRRTKVPLAPSSCSETADSAEEGAQSTLLNEDPISQEGELVEPLPSNLDILCMAIDAVKETRQDKEHYEHQQGYQYDFRHIGYLMPVYLSPLLFYGTHGSRSLYCVVLAMSWWILGPLPKVANAFLLLLCPALLQVADPERLAASFFSADVLEATLLLLLSAADREVRSRLAPWLAIRSQAEGMRLRYLFPAVCLATFALATRISAALVTVVLFAIVDHALRSLEEANLDNCAFGEPVPLVVDDEQLLPHEASSPRSPPCPPTPRHMADHPLNWYSPPRMLGGPTTAKAARPTTSSGFSGDKKPLGMTPGPQASREKARVSLTVPDLESREPSYATSEELLKDGTLAPQVRSKMSGASSLPLAEPRPSETSLASEASNRSRHDHPFAVIGRTRDSYGGSELPVGHAISGTDPAAHAVDSSVKSTASRVLLFSSHKPTHPVHRGSGGSSSTTTGAATDASGRASGRVISLQRVLLRSGHDDAGSHKMTASFGHAYGMDDQTLEVEQRHRKYGEIRTAFLVGPVIMAVVGNVIGFRTLPSRIEMPLEEVGHTHTEREAPELDLWLWALLTFPGVIGVVLFCCGYFYVANLQRQKGKYLFLIYLATYSVILAYVEVLNLHATPVWTLATLVVVASSVSQQFGDRHAFERHHLFESMPWGVICVLGGAQLITHLTVEGRLVERLFELVSRSFWRNNSRVTNQLLLTGLSSVLAEAVGVAPLCRLLMPIIVTIASESSTRLLYYLVPVSVALSSNMLSPVSLPLALLHGACNISMQQLAFVGLAGKSILLAMVLLSVNTTGSYFFRWNDPSIPSHPINLSVAVLNPGPIAIHDAFSAPDKCTPSTWVEKFSKENEPFTLIIDSLSTALIYHPLDDVYMGLLCLLRKIASLQMIVALLHTDVHEEHEVGKLCHLATTTLTPYAHDSASTLGCKILHKKPSGRVVRDDEEFVLKPDLSITDIKKVAQKQDVKPLAQQPDPTANLTFNLRLSEEEKAAKDNLVLPYLK</sequence>
<evidence type="ECO:0000313" key="1">
    <source>
        <dbReference type="EMBL" id="KAH7960432.1"/>
    </source>
</evidence>
<organism evidence="1 2">
    <name type="scientific">Dermacentor silvarum</name>
    <name type="common">Tick</name>
    <dbReference type="NCBI Taxonomy" id="543639"/>
    <lineage>
        <taxon>Eukaryota</taxon>
        <taxon>Metazoa</taxon>
        <taxon>Ecdysozoa</taxon>
        <taxon>Arthropoda</taxon>
        <taxon>Chelicerata</taxon>
        <taxon>Arachnida</taxon>
        <taxon>Acari</taxon>
        <taxon>Parasitiformes</taxon>
        <taxon>Ixodida</taxon>
        <taxon>Ixodoidea</taxon>
        <taxon>Ixodidae</taxon>
        <taxon>Rhipicephalinae</taxon>
        <taxon>Dermacentor</taxon>
    </lineage>
</organism>
<keyword evidence="2" id="KW-1185">Reference proteome</keyword>
<evidence type="ECO:0000313" key="2">
    <source>
        <dbReference type="Proteomes" id="UP000821865"/>
    </source>
</evidence>
<dbReference type="Proteomes" id="UP000821865">
    <property type="component" value="Chromosome 3"/>
</dbReference>
<comment type="caution">
    <text evidence="1">The sequence shown here is derived from an EMBL/GenBank/DDBJ whole genome shotgun (WGS) entry which is preliminary data.</text>
</comment>
<accession>A0ACB8D776</accession>
<reference evidence="1" key="1">
    <citation type="submission" date="2020-05" db="EMBL/GenBank/DDBJ databases">
        <title>Large-scale comparative analyses of tick genomes elucidate their genetic diversity and vector capacities.</title>
        <authorList>
            <person name="Jia N."/>
            <person name="Wang J."/>
            <person name="Shi W."/>
            <person name="Du L."/>
            <person name="Sun Y."/>
            <person name="Zhan W."/>
            <person name="Jiang J."/>
            <person name="Wang Q."/>
            <person name="Zhang B."/>
            <person name="Ji P."/>
            <person name="Sakyi L.B."/>
            <person name="Cui X."/>
            <person name="Yuan T."/>
            <person name="Jiang B."/>
            <person name="Yang W."/>
            <person name="Lam T.T.-Y."/>
            <person name="Chang Q."/>
            <person name="Ding S."/>
            <person name="Wang X."/>
            <person name="Zhu J."/>
            <person name="Ruan X."/>
            <person name="Zhao L."/>
            <person name="Wei J."/>
            <person name="Que T."/>
            <person name="Du C."/>
            <person name="Cheng J."/>
            <person name="Dai P."/>
            <person name="Han X."/>
            <person name="Huang E."/>
            <person name="Gao Y."/>
            <person name="Liu J."/>
            <person name="Shao H."/>
            <person name="Ye R."/>
            <person name="Li L."/>
            <person name="Wei W."/>
            <person name="Wang X."/>
            <person name="Wang C."/>
            <person name="Yang T."/>
            <person name="Huo Q."/>
            <person name="Li W."/>
            <person name="Guo W."/>
            <person name="Chen H."/>
            <person name="Zhou L."/>
            <person name="Ni X."/>
            <person name="Tian J."/>
            <person name="Zhou Y."/>
            <person name="Sheng Y."/>
            <person name="Liu T."/>
            <person name="Pan Y."/>
            <person name="Xia L."/>
            <person name="Li J."/>
            <person name="Zhao F."/>
            <person name="Cao W."/>
        </authorList>
    </citation>
    <scope>NUCLEOTIDE SEQUENCE</scope>
    <source>
        <strain evidence="1">Dsil-2018</strain>
    </source>
</reference>
<gene>
    <name evidence="1" type="ORF">HPB49_019512</name>
</gene>